<sequence length="150" mass="17311">MAEDYLEQINELKSKGPGELSDEQKEKYNYDNLETERDELEKRELWSRNYQEAGGSFSYRFSVGFGQCPIQKLHSIGQLGKWKFDKEWEEVCGEATSFSGFASGVYNIGQLSYNIIISDIVDITFVEQVNYQAKNINERDSMSQSKLSIF</sequence>
<gene>
    <name evidence="2" type="ORF">RhiirA1_447616</name>
    <name evidence="1" type="ORF">RhiirA5_410829</name>
</gene>
<name>A0A2I1E3K6_9GLOM</name>
<reference evidence="1 4" key="2">
    <citation type="submission" date="2017-09" db="EMBL/GenBank/DDBJ databases">
        <title>Extensive intraspecific genome diversity in a model arbuscular mycorrhizal fungus.</title>
        <authorList>
            <person name="Chen E.C."/>
            <person name="Morin E."/>
            <person name="Beaudet D."/>
            <person name="Noel J."/>
            <person name="Ndikumana S."/>
            <person name="Charron P."/>
            <person name="St-Onge C."/>
            <person name="Giorgi J."/>
            <person name="Grigoriev I.V."/>
            <person name="Roux C."/>
            <person name="Martin F.M."/>
            <person name="Corradi N."/>
        </authorList>
    </citation>
    <scope>NUCLEOTIDE SEQUENCE [LARGE SCALE GENOMIC DNA]</scope>
    <source>
        <strain evidence="1 4">A5</strain>
    </source>
</reference>
<dbReference type="EMBL" id="LLXH01000002">
    <property type="protein sequence ID" value="PKC76436.1"/>
    <property type="molecule type" value="Genomic_DNA"/>
</dbReference>
<dbReference type="OrthoDB" id="2328728at2759"/>
<dbReference type="Proteomes" id="UP000232688">
    <property type="component" value="Unassembled WGS sequence"/>
</dbReference>
<evidence type="ECO:0000313" key="2">
    <source>
        <dbReference type="EMBL" id="PKC76436.1"/>
    </source>
</evidence>
<dbReference type="Proteomes" id="UP000232722">
    <property type="component" value="Unassembled WGS sequence"/>
</dbReference>
<reference evidence="2 3" key="3">
    <citation type="submission" date="2017-10" db="EMBL/GenBank/DDBJ databases">
        <title>Extensive intraspecific genome diversity in a model arbuscular mycorrhizal fungus.</title>
        <authorList>
            <person name="Chen E.C.H."/>
            <person name="Morin E."/>
            <person name="Baudet D."/>
            <person name="Noel J."/>
            <person name="Ndikumana S."/>
            <person name="Charron P."/>
            <person name="St-Onge C."/>
            <person name="Giorgi J."/>
            <person name="Grigoriev I.V."/>
            <person name="Roux C."/>
            <person name="Martin F.M."/>
            <person name="Corradi N."/>
        </authorList>
    </citation>
    <scope>NUCLEOTIDE SEQUENCE [LARGE SCALE GENOMIC DNA]</scope>
    <source>
        <strain evidence="2 3">A1</strain>
    </source>
</reference>
<comment type="caution">
    <text evidence="1">The sequence shown here is derived from an EMBL/GenBank/DDBJ whole genome shotgun (WGS) entry which is preliminary data.</text>
</comment>
<dbReference type="AlphaFoldDB" id="A0A2I1E3K6"/>
<reference evidence="1 4" key="1">
    <citation type="submission" date="2016-04" db="EMBL/GenBank/DDBJ databases">
        <title>Genome analyses suggest a sexual origin of heterokaryosis in a supposedly ancient asexual fungus.</title>
        <authorList>
            <person name="Ropars J."/>
            <person name="Sedzielewska K."/>
            <person name="Noel J."/>
            <person name="Charron P."/>
            <person name="Farinelli L."/>
            <person name="Marton T."/>
            <person name="Kruger M."/>
            <person name="Pelin A."/>
            <person name="Brachmann A."/>
            <person name="Corradi N."/>
        </authorList>
    </citation>
    <scope>NUCLEOTIDE SEQUENCE [LARGE SCALE GENOMIC DNA]</scope>
    <source>
        <strain evidence="1 4">A5</strain>
    </source>
</reference>
<proteinExistence type="predicted"/>
<organism evidence="1 4">
    <name type="scientific">Rhizophagus irregularis</name>
    <dbReference type="NCBI Taxonomy" id="588596"/>
    <lineage>
        <taxon>Eukaryota</taxon>
        <taxon>Fungi</taxon>
        <taxon>Fungi incertae sedis</taxon>
        <taxon>Mucoromycota</taxon>
        <taxon>Glomeromycotina</taxon>
        <taxon>Glomeromycetes</taxon>
        <taxon>Glomerales</taxon>
        <taxon>Glomeraceae</taxon>
        <taxon>Rhizophagus</taxon>
    </lineage>
</organism>
<evidence type="ECO:0000313" key="3">
    <source>
        <dbReference type="Proteomes" id="UP000232688"/>
    </source>
</evidence>
<accession>A0A2I1E3K6</accession>
<dbReference type="EMBL" id="LLXJ01000200">
    <property type="protein sequence ID" value="PKC13276.1"/>
    <property type="molecule type" value="Genomic_DNA"/>
</dbReference>
<dbReference type="VEuPathDB" id="FungiDB:RhiirA1_447616"/>
<evidence type="ECO:0000313" key="4">
    <source>
        <dbReference type="Proteomes" id="UP000232722"/>
    </source>
</evidence>
<reference evidence="2 3" key="4">
    <citation type="submission" date="2017-10" db="EMBL/GenBank/DDBJ databases">
        <title>Genome analyses suggest a sexual origin of heterokaryosis in a supposedly ancient asexual fungus.</title>
        <authorList>
            <person name="Corradi N."/>
            <person name="Sedzielewska K."/>
            <person name="Noel J."/>
            <person name="Charron P."/>
            <person name="Farinelli L."/>
            <person name="Marton T."/>
            <person name="Kruger M."/>
            <person name="Pelin A."/>
            <person name="Brachmann A."/>
            <person name="Corradi N."/>
        </authorList>
    </citation>
    <scope>NUCLEOTIDE SEQUENCE [LARGE SCALE GENOMIC DNA]</scope>
    <source>
        <strain evidence="2 3">A1</strain>
    </source>
</reference>
<protein>
    <submittedName>
        <fullName evidence="1">Uncharacterized protein</fullName>
    </submittedName>
</protein>
<evidence type="ECO:0000313" key="1">
    <source>
        <dbReference type="EMBL" id="PKC13276.1"/>
    </source>
</evidence>